<evidence type="ECO:0000313" key="2">
    <source>
        <dbReference type="EMBL" id="KAK8513202.1"/>
    </source>
</evidence>
<gene>
    <name evidence="2" type="ORF">V6N12_037693</name>
</gene>
<feature type="chain" id="PRO_5045673063" evidence="1">
    <location>
        <begin position="34"/>
        <end position="95"/>
    </location>
</feature>
<evidence type="ECO:0000256" key="1">
    <source>
        <dbReference type="SAM" id="SignalP"/>
    </source>
</evidence>
<comment type="caution">
    <text evidence="2">The sequence shown here is derived from an EMBL/GenBank/DDBJ whole genome shotgun (WGS) entry which is preliminary data.</text>
</comment>
<sequence length="95" mass="10500">MMSVGIGPGTMSTLRFNCFLLLSLLLFLPFSSAIVDGFQAGMQPKYYSLHQQMNGGNEKIQMSSSARKLLTDAMLDYDDTGANTKHEPRRKPGKP</sequence>
<feature type="signal peptide" evidence="1">
    <location>
        <begin position="1"/>
        <end position="33"/>
    </location>
</feature>
<reference evidence="2 3" key="1">
    <citation type="journal article" date="2024" name="G3 (Bethesda)">
        <title>Genome assembly of Hibiscus sabdariffa L. provides insights into metabolisms of medicinal natural products.</title>
        <authorList>
            <person name="Kim T."/>
        </authorList>
    </citation>
    <scope>NUCLEOTIDE SEQUENCE [LARGE SCALE GENOMIC DNA]</scope>
    <source>
        <strain evidence="2">TK-2024</strain>
        <tissue evidence="2">Old leaves</tissue>
    </source>
</reference>
<protein>
    <submittedName>
        <fullName evidence="2">Uncharacterized protein</fullName>
    </submittedName>
</protein>
<keyword evidence="1" id="KW-0732">Signal</keyword>
<proteinExistence type="predicted"/>
<name>A0ABR2C3A8_9ROSI</name>
<dbReference type="PANTHER" id="PTHR34467:SF7">
    <property type="entry name" value="TRANSMEMBRANE PROTEIN"/>
    <property type="match status" value="1"/>
</dbReference>
<accession>A0ABR2C3A8</accession>
<keyword evidence="3" id="KW-1185">Reference proteome</keyword>
<evidence type="ECO:0000313" key="3">
    <source>
        <dbReference type="Proteomes" id="UP001472677"/>
    </source>
</evidence>
<dbReference type="PANTHER" id="PTHR34467">
    <property type="entry name" value="TRANSMEMBRANE PROTEIN"/>
    <property type="match status" value="1"/>
</dbReference>
<organism evidence="2 3">
    <name type="scientific">Hibiscus sabdariffa</name>
    <name type="common">roselle</name>
    <dbReference type="NCBI Taxonomy" id="183260"/>
    <lineage>
        <taxon>Eukaryota</taxon>
        <taxon>Viridiplantae</taxon>
        <taxon>Streptophyta</taxon>
        <taxon>Embryophyta</taxon>
        <taxon>Tracheophyta</taxon>
        <taxon>Spermatophyta</taxon>
        <taxon>Magnoliopsida</taxon>
        <taxon>eudicotyledons</taxon>
        <taxon>Gunneridae</taxon>
        <taxon>Pentapetalae</taxon>
        <taxon>rosids</taxon>
        <taxon>malvids</taxon>
        <taxon>Malvales</taxon>
        <taxon>Malvaceae</taxon>
        <taxon>Malvoideae</taxon>
        <taxon>Hibiscus</taxon>
    </lineage>
</organism>
<dbReference type="Proteomes" id="UP001472677">
    <property type="component" value="Unassembled WGS sequence"/>
</dbReference>
<dbReference type="EMBL" id="JBBPBM010000070">
    <property type="protein sequence ID" value="KAK8513202.1"/>
    <property type="molecule type" value="Genomic_DNA"/>
</dbReference>